<feature type="non-terminal residue" evidence="1">
    <location>
        <position position="1"/>
    </location>
</feature>
<name>A0A2W0E865_PSEJE</name>
<gene>
    <name evidence="1" type="ORF">CRX42_34800</name>
</gene>
<dbReference type="Proteomes" id="UP000247437">
    <property type="component" value="Unassembled WGS sequence"/>
</dbReference>
<dbReference type="Gene3D" id="1.25.40.10">
    <property type="entry name" value="Tetratricopeptide repeat domain"/>
    <property type="match status" value="1"/>
</dbReference>
<organism evidence="1 2">
    <name type="scientific">Pseudomonas jessenii</name>
    <dbReference type="NCBI Taxonomy" id="77298"/>
    <lineage>
        <taxon>Bacteria</taxon>
        <taxon>Pseudomonadati</taxon>
        <taxon>Pseudomonadota</taxon>
        <taxon>Gammaproteobacteria</taxon>
        <taxon>Pseudomonadales</taxon>
        <taxon>Pseudomonadaceae</taxon>
        <taxon>Pseudomonas</taxon>
    </lineage>
</organism>
<protein>
    <submittedName>
        <fullName evidence="1">ATP-dependent transcriptional regulator</fullName>
    </submittedName>
</protein>
<dbReference type="EMBL" id="PDLL01001270">
    <property type="protein sequence ID" value="PYY66020.1"/>
    <property type="molecule type" value="Genomic_DNA"/>
</dbReference>
<dbReference type="AlphaFoldDB" id="A0A2W0E865"/>
<evidence type="ECO:0000313" key="2">
    <source>
        <dbReference type="Proteomes" id="UP000247437"/>
    </source>
</evidence>
<dbReference type="InterPro" id="IPR011990">
    <property type="entry name" value="TPR-like_helical_dom_sf"/>
</dbReference>
<evidence type="ECO:0000313" key="1">
    <source>
        <dbReference type="EMBL" id="PYY66020.1"/>
    </source>
</evidence>
<reference evidence="1 2" key="1">
    <citation type="journal article" date="2018" name="Appl. Microbiol. Biotechnol.">
        <title>Characterization of the caprolactam degradation pathway in Pseudomonas jessenii using mass spectrometry-based proteomics.</title>
        <authorList>
            <person name="Otzen M."/>
            <person name="Palacio C."/>
            <person name="Janssen D.B."/>
        </authorList>
    </citation>
    <scope>NUCLEOTIDE SEQUENCE [LARGE SCALE GENOMIC DNA]</scope>
    <source>
        <strain evidence="1 2">GO3</strain>
    </source>
</reference>
<dbReference type="SUPFAM" id="SSF48452">
    <property type="entry name" value="TPR-like"/>
    <property type="match status" value="1"/>
</dbReference>
<sequence length="101" mass="11407">HFLPLADTRRNQRLLANWQALYGTLQAQRGHVDPARLHCRAALDYLTAEDWLAVLLCHCILARIAMDAGDLVEAQSLLDHSLELARRQGSHESEVLVNVDR</sequence>
<proteinExistence type="predicted"/>
<accession>A0A2W0E865</accession>
<feature type="non-terminal residue" evidence="1">
    <location>
        <position position="101"/>
    </location>
</feature>
<comment type="caution">
    <text evidence="1">The sequence shown here is derived from an EMBL/GenBank/DDBJ whole genome shotgun (WGS) entry which is preliminary data.</text>
</comment>